<keyword evidence="7" id="KW-0804">Transcription</keyword>
<feature type="domain" description="HTH araC/xylS-type" evidence="9">
    <location>
        <begin position="153"/>
        <end position="250"/>
    </location>
</feature>
<dbReference type="InterPro" id="IPR018060">
    <property type="entry name" value="HTH_AraC"/>
</dbReference>
<evidence type="ECO:0000256" key="5">
    <source>
        <dbReference type="ARBA" id="ARBA00023015"/>
    </source>
</evidence>
<dbReference type="InterPro" id="IPR011006">
    <property type="entry name" value="CheY-like_superfamily"/>
</dbReference>
<dbReference type="PANTHER" id="PTHR42713:SF3">
    <property type="entry name" value="TRANSCRIPTIONAL REGULATORY PROTEIN HPTR"/>
    <property type="match status" value="1"/>
</dbReference>
<evidence type="ECO:0000256" key="1">
    <source>
        <dbReference type="ARBA" id="ARBA00004496"/>
    </source>
</evidence>
<dbReference type="PROSITE" id="PS01124">
    <property type="entry name" value="HTH_ARAC_FAMILY_2"/>
    <property type="match status" value="1"/>
</dbReference>
<dbReference type="InterPro" id="IPR001789">
    <property type="entry name" value="Sig_transdc_resp-reg_receiver"/>
</dbReference>
<dbReference type="GO" id="GO:0043565">
    <property type="term" value="F:sequence-specific DNA binding"/>
    <property type="evidence" value="ECO:0007669"/>
    <property type="project" value="InterPro"/>
</dbReference>
<name>A0A841RBX1_9SPIO</name>
<keyword evidence="12" id="KW-1185">Reference proteome</keyword>
<keyword evidence="2" id="KW-0963">Cytoplasm</keyword>
<dbReference type="Gene3D" id="3.40.50.2300">
    <property type="match status" value="1"/>
</dbReference>
<dbReference type="GO" id="GO:0005737">
    <property type="term" value="C:cytoplasm"/>
    <property type="evidence" value="ECO:0007669"/>
    <property type="project" value="UniProtKB-SubCell"/>
</dbReference>
<gene>
    <name evidence="11" type="ORF">HNR50_001560</name>
</gene>
<evidence type="ECO:0000256" key="2">
    <source>
        <dbReference type="ARBA" id="ARBA00022490"/>
    </source>
</evidence>
<dbReference type="PROSITE" id="PS50110">
    <property type="entry name" value="RESPONSE_REGULATORY"/>
    <property type="match status" value="1"/>
</dbReference>
<feature type="domain" description="Response regulatory" evidence="10">
    <location>
        <begin position="3"/>
        <end position="119"/>
    </location>
</feature>
<keyword evidence="6" id="KW-0238">DNA-binding</keyword>
<reference evidence="11 12" key="1">
    <citation type="submission" date="2020-08" db="EMBL/GenBank/DDBJ databases">
        <title>Genomic Encyclopedia of Type Strains, Phase IV (KMG-IV): sequencing the most valuable type-strain genomes for metagenomic binning, comparative biology and taxonomic classification.</title>
        <authorList>
            <person name="Goeker M."/>
        </authorList>
    </citation>
    <scope>NUCLEOTIDE SEQUENCE [LARGE SCALE GENOMIC DNA]</scope>
    <source>
        <strain evidence="11 12">DSM 2461</strain>
    </source>
</reference>
<dbReference type="GO" id="GO:0003700">
    <property type="term" value="F:DNA-binding transcription factor activity"/>
    <property type="evidence" value="ECO:0007669"/>
    <property type="project" value="InterPro"/>
</dbReference>
<accession>A0A841RBX1</accession>
<sequence>MYNVVICEDEDIIRKGLIFSYDFQSLNLKIAADFDNPLSCLEYLADHDADIIITDIKMPLMSGLDMISKIENRKKYEFIILSGHSDFEYAKKAITYGVTEYLVKPLDHQLLEVSLKKAIANLNDKNLLQNTKYQIEDISKVYQDIQNEDSLFQSIIAYIKENYMHKIVLDDVAGELNYSVSSIKHKLKEHDLKFNTTLNRYRIYKSIQFMKLNEVPVYQIAKMVGFSDYRYFCTKFKKYTGYSVTELVQKNQ</sequence>
<dbReference type="Proteomes" id="UP000587760">
    <property type="component" value="Unassembled WGS sequence"/>
</dbReference>
<dbReference type="CDD" id="cd17536">
    <property type="entry name" value="REC_YesN-like"/>
    <property type="match status" value="1"/>
</dbReference>
<evidence type="ECO:0000313" key="12">
    <source>
        <dbReference type="Proteomes" id="UP000587760"/>
    </source>
</evidence>
<protein>
    <submittedName>
        <fullName evidence="11">Two-component system response regulator YesN</fullName>
    </submittedName>
</protein>
<evidence type="ECO:0000256" key="7">
    <source>
        <dbReference type="ARBA" id="ARBA00023163"/>
    </source>
</evidence>
<evidence type="ECO:0000256" key="3">
    <source>
        <dbReference type="ARBA" id="ARBA00022553"/>
    </source>
</evidence>
<evidence type="ECO:0000256" key="4">
    <source>
        <dbReference type="ARBA" id="ARBA00023012"/>
    </source>
</evidence>
<dbReference type="InterPro" id="IPR051552">
    <property type="entry name" value="HptR"/>
</dbReference>
<dbReference type="PANTHER" id="PTHR42713">
    <property type="entry name" value="HISTIDINE KINASE-RELATED"/>
    <property type="match status" value="1"/>
</dbReference>
<evidence type="ECO:0000259" key="9">
    <source>
        <dbReference type="PROSITE" id="PS01124"/>
    </source>
</evidence>
<evidence type="ECO:0000256" key="6">
    <source>
        <dbReference type="ARBA" id="ARBA00023125"/>
    </source>
</evidence>
<evidence type="ECO:0000313" key="11">
    <source>
        <dbReference type="EMBL" id="MBB6479902.1"/>
    </source>
</evidence>
<organism evidence="11 12">
    <name type="scientific">Spirochaeta isovalerica</name>
    <dbReference type="NCBI Taxonomy" id="150"/>
    <lineage>
        <taxon>Bacteria</taxon>
        <taxon>Pseudomonadati</taxon>
        <taxon>Spirochaetota</taxon>
        <taxon>Spirochaetia</taxon>
        <taxon>Spirochaetales</taxon>
        <taxon>Spirochaetaceae</taxon>
        <taxon>Spirochaeta</taxon>
    </lineage>
</organism>
<dbReference type="SMART" id="SM00342">
    <property type="entry name" value="HTH_ARAC"/>
    <property type="match status" value="1"/>
</dbReference>
<proteinExistence type="predicted"/>
<dbReference type="RefSeq" id="WP_184745548.1">
    <property type="nucleotide sequence ID" value="NZ_JACHGJ010000002.1"/>
</dbReference>
<dbReference type="Pfam" id="PF00072">
    <property type="entry name" value="Response_reg"/>
    <property type="match status" value="1"/>
</dbReference>
<dbReference type="SMART" id="SM00448">
    <property type="entry name" value="REC"/>
    <property type="match status" value="1"/>
</dbReference>
<dbReference type="Gene3D" id="1.10.10.60">
    <property type="entry name" value="Homeodomain-like"/>
    <property type="match status" value="1"/>
</dbReference>
<comment type="subcellular location">
    <subcellularLocation>
        <location evidence="1">Cytoplasm</location>
    </subcellularLocation>
</comment>
<dbReference type="SUPFAM" id="SSF46689">
    <property type="entry name" value="Homeodomain-like"/>
    <property type="match status" value="1"/>
</dbReference>
<keyword evidence="3 8" id="KW-0597">Phosphoprotein</keyword>
<comment type="caution">
    <text evidence="11">The sequence shown here is derived from an EMBL/GenBank/DDBJ whole genome shotgun (WGS) entry which is preliminary data.</text>
</comment>
<evidence type="ECO:0000256" key="8">
    <source>
        <dbReference type="PROSITE-ProRule" id="PRU00169"/>
    </source>
</evidence>
<dbReference type="EMBL" id="JACHGJ010000002">
    <property type="protein sequence ID" value="MBB6479902.1"/>
    <property type="molecule type" value="Genomic_DNA"/>
</dbReference>
<dbReference type="GO" id="GO:0000160">
    <property type="term" value="P:phosphorelay signal transduction system"/>
    <property type="evidence" value="ECO:0007669"/>
    <property type="project" value="UniProtKB-KW"/>
</dbReference>
<evidence type="ECO:0000259" key="10">
    <source>
        <dbReference type="PROSITE" id="PS50110"/>
    </source>
</evidence>
<dbReference type="Pfam" id="PF12833">
    <property type="entry name" value="HTH_18"/>
    <property type="match status" value="1"/>
</dbReference>
<dbReference type="InterPro" id="IPR009057">
    <property type="entry name" value="Homeodomain-like_sf"/>
</dbReference>
<feature type="modified residue" description="4-aspartylphosphate" evidence="8">
    <location>
        <position position="55"/>
    </location>
</feature>
<keyword evidence="4" id="KW-0902">Two-component regulatory system</keyword>
<keyword evidence="5" id="KW-0805">Transcription regulation</keyword>
<dbReference type="AlphaFoldDB" id="A0A841RBX1"/>
<dbReference type="SUPFAM" id="SSF52172">
    <property type="entry name" value="CheY-like"/>
    <property type="match status" value="1"/>
</dbReference>